<comment type="caution">
    <text evidence="3">The sequence shown here is derived from an EMBL/GenBank/DDBJ whole genome shotgun (WGS) entry which is preliminary data.</text>
</comment>
<protein>
    <submittedName>
        <fullName evidence="3">Oligogalacturonate-specific porin KdgM family protein</fullName>
    </submittedName>
</protein>
<dbReference type="EMBL" id="JAYDYW010000017">
    <property type="protein sequence ID" value="MEE1676155.1"/>
    <property type="molecule type" value="Genomic_DNA"/>
</dbReference>
<feature type="chain" id="PRO_5047338358" evidence="2">
    <location>
        <begin position="22"/>
        <end position="241"/>
    </location>
</feature>
<dbReference type="Gene3D" id="2.40.160.40">
    <property type="entry name" value="monomeric porin ompg"/>
    <property type="match status" value="1"/>
</dbReference>
<dbReference type="RefSeq" id="WP_163134302.1">
    <property type="nucleotide sequence ID" value="NZ_JAYDYW010000017.1"/>
</dbReference>
<dbReference type="InterPro" id="IPR009331">
    <property type="entry name" value="Oligogalacturonate-sp_porin"/>
</dbReference>
<dbReference type="Pfam" id="PF06178">
    <property type="entry name" value="KdgM"/>
    <property type="match status" value="1"/>
</dbReference>
<evidence type="ECO:0000256" key="2">
    <source>
        <dbReference type="SAM" id="SignalP"/>
    </source>
</evidence>
<dbReference type="InterPro" id="IPR053713">
    <property type="entry name" value="Bact_OM_Channel_sf"/>
</dbReference>
<dbReference type="Proteomes" id="UP001310248">
    <property type="component" value="Unassembled WGS sequence"/>
</dbReference>
<sequence>MKKIIVASTVSLALFSQFASANAIRGEVAAESNRNGPHLGILKGGYEFDTDYGQFGFDVEAKSRLGGKAYGENQHESGLHEATFAADYTYKFGNAYVQPRVEYTRNVANDANTGKFALKGGYNFDNGIFVAARYRYEDTQNNNSLNNHNLGDVKTNRTDLTAGWAGDVVGVSFNYINKDANAENKNNNLKINELETRIFLTNLGNYQPYVQYTQKNFDSTGYNSVPLRDDSQIKLGVSMKF</sequence>
<name>A0ABU7GA74_9ALTE</name>
<accession>A0ABU7GA74</accession>
<evidence type="ECO:0000313" key="3">
    <source>
        <dbReference type="EMBL" id="MEE1676155.1"/>
    </source>
</evidence>
<gene>
    <name evidence="3" type="ORF">SNR37_001482</name>
</gene>
<evidence type="ECO:0000256" key="1">
    <source>
        <dbReference type="ARBA" id="ARBA00022729"/>
    </source>
</evidence>
<feature type="signal peptide" evidence="2">
    <location>
        <begin position="1"/>
        <end position="21"/>
    </location>
</feature>
<keyword evidence="1 2" id="KW-0732">Signal</keyword>
<keyword evidence="4" id="KW-1185">Reference proteome</keyword>
<proteinExistence type="predicted"/>
<organism evidence="3 4">
    <name type="scientific">Agarivorans aestuarii</name>
    <dbReference type="NCBI Taxonomy" id="1563703"/>
    <lineage>
        <taxon>Bacteria</taxon>
        <taxon>Pseudomonadati</taxon>
        <taxon>Pseudomonadota</taxon>
        <taxon>Gammaproteobacteria</taxon>
        <taxon>Alteromonadales</taxon>
        <taxon>Alteromonadaceae</taxon>
        <taxon>Agarivorans</taxon>
    </lineage>
</organism>
<evidence type="ECO:0000313" key="4">
    <source>
        <dbReference type="Proteomes" id="UP001310248"/>
    </source>
</evidence>
<reference evidence="4" key="1">
    <citation type="submission" date="2023-07" db="EMBL/GenBank/DDBJ databases">
        <title>Draft genome sequence of Agarivorans aestuarii strain ZMCS4, a CAZymes producing bacteria isolated from the marine brown algae Clodostephus spongiosus.</title>
        <authorList>
            <person name="Lorente B."/>
            <person name="Cabral C."/>
            <person name="Frias J."/>
            <person name="Faria J."/>
            <person name="Toubarro D."/>
        </authorList>
    </citation>
    <scope>NUCLEOTIDE SEQUENCE [LARGE SCALE GENOMIC DNA]</scope>
    <source>
        <strain evidence="4">ZMCS4</strain>
    </source>
</reference>